<dbReference type="PANTHER" id="PTHR47642:SF6">
    <property type="entry name" value="ATP-DEPENDENT DNA HELICASE"/>
    <property type="match status" value="1"/>
</dbReference>
<keyword evidence="1" id="KW-0378">Hydrolase</keyword>
<comment type="catalytic activity">
    <reaction evidence="1">
        <text>ATP + H2O = ADP + phosphate + H(+)</text>
        <dbReference type="Rhea" id="RHEA:13065"/>
        <dbReference type="ChEBI" id="CHEBI:15377"/>
        <dbReference type="ChEBI" id="CHEBI:15378"/>
        <dbReference type="ChEBI" id="CHEBI:30616"/>
        <dbReference type="ChEBI" id="CHEBI:43474"/>
        <dbReference type="ChEBI" id="CHEBI:456216"/>
        <dbReference type="EC" id="5.6.2.3"/>
    </reaction>
</comment>
<keyword evidence="1" id="KW-0227">DNA damage</keyword>
<comment type="cofactor">
    <cofactor evidence="1">
        <name>Mg(2+)</name>
        <dbReference type="ChEBI" id="CHEBI:18420"/>
    </cofactor>
</comment>
<dbReference type="GO" id="GO:0043139">
    <property type="term" value="F:5'-3' DNA helicase activity"/>
    <property type="evidence" value="ECO:0007669"/>
    <property type="project" value="UniProtKB-EC"/>
</dbReference>
<accession>A0A8H5CJ70</accession>
<evidence type="ECO:0000259" key="3">
    <source>
        <dbReference type="Pfam" id="PF05970"/>
    </source>
</evidence>
<feature type="compositionally biased region" description="Low complexity" evidence="2">
    <location>
        <begin position="51"/>
        <end position="64"/>
    </location>
</feature>
<gene>
    <name evidence="4" type="ORF">D9611_001218</name>
</gene>
<sequence length="627" mass="68510">MFSHKAQETGQVEGAVIGEGVGLIDGSHMDDGMEEIWKAAYDDRRAGSAQTNSTKESTAASTSTGEPAVATVVAAGLLPGKRPRKPSLPTRIPLVGQGLPSVLEDINIDEVIKEFTLNTEQGRAFKIIAGQALGRIPVQPLRMFLGGAGGTGKSRVLDALKEFFTKRGERGRLRLASFTGVAASNITGSTLHSALSLVQRKSKAGADKSKRNLIAMWEGVDFLFIDEVSMIGCKLLFQISNALVDAKGNTAPFGGINIIFAGDFAQLPPVGQRRLSCKMDKTRSPKSEEDLGGQLLWHSVETVVILTEVVRQSGSINEAFVELLGRLREGRCSNDDYEVLMGRTIQNVSPDWNMWQDAPIIVSNNAARDALNERAALAFAQRTGRDLHWYYATDTRLRQPIGDSKLRDYLHSLDSGRTGHRQGRVPLVVGMPVMIMQNFDVEGGIVNGTTGILKRVRYRLDDDGLRHAISCVVDSPAITADVLPGLEASCAAVLEDTIDLRLKGCTIKRTQLPISPGFAMTAHKAQGKTFEQAIVDLTCCIGTEAPYVMVSRVKSLSGLLVLRAFAKQKITCRQSQETRDEMKRLESLRLKTVVEHGSEEEAEEARTMLQSLQRITRTAARKRRRES</sequence>
<organism evidence="4 5">
    <name type="scientific">Ephemerocybe angulata</name>
    <dbReference type="NCBI Taxonomy" id="980116"/>
    <lineage>
        <taxon>Eukaryota</taxon>
        <taxon>Fungi</taxon>
        <taxon>Dikarya</taxon>
        <taxon>Basidiomycota</taxon>
        <taxon>Agaricomycotina</taxon>
        <taxon>Agaricomycetes</taxon>
        <taxon>Agaricomycetidae</taxon>
        <taxon>Agaricales</taxon>
        <taxon>Agaricineae</taxon>
        <taxon>Psathyrellaceae</taxon>
        <taxon>Ephemerocybe</taxon>
    </lineage>
</organism>
<dbReference type="InterPro" id="IPR010285">
    <property type="entry name" value="DNA_helicase_pif1-like_DEAD"/>
</dbReference>
<dbReference type="GO" id="GO:0000723">
    <property type="term" value="P:telomere maintenance"/>
    <property type="evidence" value="ECO:0007669"/>
    <property type="project" value="InterPro"/>
</dbReference>
<dbReference type="OrthoDB" id="432234at2759"/>
<dbReference type="Proteomes" id="UP000541558">
    <property type="component" value="Unassembled WGS sequence"/>
</dbReference>
<proteinExistence type="inferred from homology"/>
<dbReference type="CDD" id="cd18809">
    <property type="entry name" value="SF1_C_RecD"/>
    <property type="match status" value="1"/>
</dbReference>
<keyword evidence="1" id="KW-0347">Helicase</keyword>
<name>A0A8H5CJ70_9AGAR</name>
<evidence type="ECO:0000256" key="1">
    <source>
        <dbReference type="RuleBase" id="RU363044"/>
    </source>
</evidence>
<dbReference type="GO" id="GO:0005524">
    <property type="term" value="F:ATP binding"/>
    <property type="evidence" value="ECO:0007669"/>
    <property type="project" value="UniProtKB-KW"/>
</dbReference>
<feature type="domain" description="DNA helicase Pif1-like DEAD-box helicase" evidence="3">
    <location>
        <begin position="117"/>
        <end position="335"/>
    </location>
</feature>
<dbReference type="PANTHER" id="PTHR47642">
    <property type="entry name" value="ATP-DEPENDENT DNA HELICASE"/>
    <property type="match status" value="1"/>
</dbReference>
<dbReference type="GO" id="GO:0006281">
    <property type="term" value="P:DNA repair"/>
    <property type="evidence" value="ECO:0007669"/>
    <property type="project" value="UniProtKB-KW"/>
</dbReference>
<dbReference type="AlphaFoldDB" id="A0A8H5CJ70"/>
<dbReference type="SUPFAM" id="SSF52540">
    <property type="entry name" value="P-loop containing nucleoside triphosphate hydrolases"/>
    <property type="match status" value="2"/>
</dbReference>
<feature type="region of interest" description="Disordered" evidence="2">
    <location>
        <begin position="44"/>
        <end position="66"/>
    </location>
</feature>
<dbReference type="GO" id="GO:0006310">
    <property type="term" value="P:DNA recombination"/>
    <property type="evidence" value="ECO:0007669"/>
    <property type="project" value="UniProtKB-KW"/>
</dbReference>
<dbReference type="EMBL" id="JAACJK010000001">
    <property type="protein sequence ID" value="KAF5341971.1"/>
    <property type="molecule type" value="Genomic_DNA"/>
</dbReference>
<dbReference type="GO" id="GO:0016787">
    <property type="term" value="F:hydrolase activity"/>
    <property type="evidence" value="ECO:0007669"/>
    <property type="project" value="UniProtKB-KW"/>
</dbReference>
<dbReference type="InterPro" id="IPR051055">
    <property type="entry name" value="PIF1_helicase"/>
</dbReference>
<keyword evidence="1" id="KW-0067">ATP-binding</keyword>
<evidence type="ECO:0000313" key="5">
    <source>
        <dbReference type="Proteomes" id="UP000541558"/>
    </source>
</evidence>
<comment type="similarity">
    <text evidence="1">Belongs to the helicase family.</text>
</comment>
<evidence type="ECO:0000313" key="4">
    <source>
        <dbReference type="EMBL" id="KAF5341971.1"/>
    </source>
</evidence>
<evidence type="ECO:0000256" key="2">
    <source>
        <dbReference type="SAM" id="MobiDB-lite"/>
    </source>
</evidence>
<dbReference type="EC" id="5.6.2.3" evidence="1"/>
<dbReference type="Gene3D" id="3.40.50.300">
    <property type="entry name" value="P-loop containing nucleotide triphosphate hydrolases"/>
    <property type="match status" value="1"/>
</dbReference>
<reference evidence="4 5" key="1">
    <citation type="journal article" date="2020" name="ISME J.">
        <title>Uncovering the hidden diversity of litter-decomposition mechanisms in mushroom-forming fungi.</title>
        <authorList>
            <person name="Floudas D."/>
            <person name="Bentzer J."/>
            <person name="Ahren D."/>
            <person name="Johansson T."/>
            <person name="Persson P."/>
            <person name="Tunlid A."/>
        </authorList>
    </citation>
    <scope>NUCLEOTIDE SEQUENCE [LARGE SCALE GENOMIC DNA]</scope>
    <source>
        <strain evidence="4 5">CBS 175.51</strain>
    </source>
</reference>
<protein>
    <recommendedName>
        <fullName evidence="1">ATP-dependent DNA helicase</fullName>
        <ecNumber evidence="1">5.6.2.3</ecNumber>
    </recommendedName>
</protein>
<keyword evidence="1" id="KW-0233">DNA recombination</keyword>
<dbReference type="InterPro" id="IPR027417">
    <property type="entry name" value="P-loop_NTPase"/>
</dbReference>
<keyword evidence="1" id="KW-0547">Nucleotide-binding</keyword>
<keyword evidence="5" id="KW-1185">Reference proteome</keyword>
<comment type="caution">
    <text evidence="4">The sequence shown here is derived from an EMBL/GenBank/DDBJ whole genome shotgun (WGS) entry which is preliminary data.</text>
</comment>
<dbReference type="Pfam" id="PF05970">
    <property type="entry name" value="PIF1"/>
    <property type="match status" value="1"/>
</dbReference>
<keyword evidence="1" id="KW-0234">DNA repair</keyword>